<evidence type="ECO:0000256" key="1">
    <source>
        <dbReference type="ARBA" id="ARBA00007673"/>
    </source>
</evidence>
<proteinExistence type="inferred from homology"/>
<keyword evidence="4" id="KW-1185">Reference proteome</keyword>
<dbReference type="SUPFAM" id="SSF54506">
    <property type="entry name" value="Diaminopimelate epimerase-like"/>
    <property type="match status" value="2"/>
</dbReference>
<organism evidence="3 4">
    <name type="scientific">Rhizobium rhizoryzae</name>
    <dbReference type="NCBI Taxonomy" id="451876"/>
    <lineage>
        <taxon>Bacteria</taxon>
        <taxon>Pseudomonadati</taxon>
        <taxon>Pseudomonadota</taxon>
        <taxon>Alphaproteobacteria</taxon>
        <taxon>Hyphomicrobiales</taxon>
        <taxon>Rhizobiaceae</taxon>
        <taxon>Rhizobium/Agrobacterium group</taxon>
        <taxon>Rhizobium</taxon>
    </lineage>
</organism>
<comment type="caution">
    <text evidence="3">The sequence shown here is derived from an EMBL/GenBank/DDBJ whole genome shotgun (WGS) entry which is preliminary data.</text>
</comment>
<evidence type="ECO:0000313" key="4">
    <source>
        <dbReference type="Proteomes" id="UP000519897"/>
    </source>
</evidence>
<dbReference type="GO" id="GO:0016853">
    <property type="term" value="F:isomerase activity"/>
    <property type="evidence" value="ECO:0007669"/>
    <property type="project" value="UniProtKB-KW"/>
</dbReference>
<dbReference type="PANTHER" id="PTHR43709">
    <property type="entry name" value="ACONITATE ISOMERASE-RELATED"/>
    <property type="match status" value="1"/>
</dbReference>
<dbReference type="RefSeq" id="WP_062556537.1">
    <property type="nucleotide sequence ID" value="NZ_CP049249.1"/>
</dbReference>
<comment type="similarity">
    <text evidence="1">Belongs to the PrpF family.</text>
</comment>
<dbReference type="Pfam" id="PF04303">
    <property type="entry name" value="PrpF"/>
    <property type="match status" value="1"/>
</dbReference>
<name>A0A7W6PRD1_9HYPH</name>
<dbReference type="AlphaFoldDB" id="A0A7W6PRD1"/>
<evidence type="ECO:0008006" key="5">
    <source>
        <dbReference type="Google" id="ProtNLM"/>
    </source>
</evidence>
<sequence length="368" mass="38212">MNDLISIPCVLMRGGTSKGPFFLASDLPSDPEKRNALLLEIMGSGHPLQIDGIGGGNSLSSKVAIVGPSTHPEADVDYLFAQVKVLEQSVDTAPNCGNMLSAVGPFALEAGLVQPTGDETLIRVHNVNTGKLIDARVCTPGGRVVYSGEASIDGVPGTAAPVYLAFRNAVGAKTGKLLPSGNAVDLIGGFETTLIDGATPLVVLKATDFGFTGSEPAAAFDADDAFLNILERVRIEAGRLMGLGDVRASVLPKPVLIGSPKHGGDLAVRYFTPANCHAALATTGAVTLGLGATIPNSLISQHLLQASLPRTLRWEHPTGELSVRVEMAPGDNIPTVSVMRTSRRLFEGAALVRAAHDNAHSVYGNTSV</sequence>
<gene>
    <name evidence="3" type="ORF">GGQ72_002990</name>
</gene>
<reference evidence="3 4" key="1">
    <citation type="submission" date="2020-08" db="EMBL/GenBank/DDBJ databases">
        <title>Genomic Encyclopedia of Type Strains, Phase IV (KMG-IV): sequencing the most valuable type-strain genomes for metagenomic binning, comparative biology and taxonomic classification.</title>
        <authorList>
            <person name="Goeker M."/>
        </authorList>
    </citation>
    <scope>NUCLEOTIDE SEQUENCE [LARGE SCALE GENOMIC DNA]</scope>
    <source>
        <strain evidence="3 4">DSM 29514</strain>
    </source>
</reference>
<evidence type="ECO:0000313" key="3">
    <source>
        <dbReference type="EMBL" id="MBB4144433.1"/>
    </source>
</evidence>
<dbReference type="NCBIfam" id="NF033377">
    <property type="entry name" value="OMA_tautomer"/>
    <property type="match status" value="1"/>
</dbReference>
<protein>
    <recommendedName>
        <fullName evidence="5">4-oxalomesaconate tautomerase</fullName>
    </recommendedName>
</protein>
<dbReference type="EMBL" id="JACIEC010000003">
    <property type="protein sequence ID" value="MBB4144433.1"/>
    <property type="molecule type" value="Genomic_DNA"/>
</dbReference>
<dbReference type="InterPro" id="IPR007400">
    <property type="entry name" value="PrpF-like"/>
</dbReference>
<evidence type="ECO:0000256" key="2">
    <source>
        <dbReference type="ARBA" id="ARBA00023235"/>
    </source>
</evidence>
<dbReference type="Proteomes" id="UP000519897">
    <property type="component" value="Unassembled WGS sequence"/>
</dbReference>
<accession>A0A7W6PRD1</accession>
<dbReference type="InterPro" id="IPR047687">
    <property type="entry name" value="OMA_tautomer-like"/>
</dbReference>
<keyword evidence="2" id="KW-0413">Isomerase</keyword>
<dbReference type="PANTHER" id="PTHR43709:SF3">
    <property type="entry name" value="ISOMERASE YBHH-RELATED"/>
    <property type="match status" value="1"/>
</dbReference>
<dbReference type="Gene3D" id="3.10.310.10">
    <property type="entry name" value="Diaminopimelate Epimerase, Chain A, domain 1"/>
    <property type="match status" value="2"/>
</dbReference>